<dbReference type="AlphaFoldDB" id="A0A3N6P4T0"/>
<evidence type="ECO:0000313" key="3">
    <source>
        <dbReference type="Proteomes" id="UP000269154"/>
    </source>
</evidence>
<evidence type="ECO:0000256" key="1">
    <source>
        <dbReference type="SAM" id="Phobius"/>
    </source>
</evidence>
<name>A0A3N6P4T0_9CYAN</name>
<keyword evidence="1" id="KW-0812">Transmembrane</keyword>
<protein>
    <submittedName>
        <fullName evidence="2">Uncharacterized protein</fullName>
    </submittedName>
</protein>
<gene>
    <name evidence="2" type="ORF">D5R40_09605</name>
</gene>
<dbReference type="RefSeq" id="WP_124145564.1">
    <property type="nucleotide sequence ID" value="NZ_CAWOKI010000098.1"/>
</dbReference>
<keyword evidence="1" id="KW-0472">Membrane</keyword>
<keyword evidence="3" id="KW-1185">Reference proteome</keyword>
<dbReference type="EMBL" id="RCBY01000039">
    <property type="protein sequence ID" value="RQH46694.1"/>
    <property type="molecule type" value="Genomic_DNA"/>
</dbReference>
<evidence type="ECO:0000313" key="2">
    <source>
        <dbReference type="EMBL" id="RQH46694.1"/>
    </source>
</evidence>
<dbReference type="OrthoDB" id="5197333at2"/>
<organism evidence="2 3">
    <name type="scientific">Okeania hirsuta</name>
    <dbReference type="NCBI Taxonomy" id="1458930"/>
    <lineage>
        <taxon>Bacteria</taxon>
        <taxon>Bacillati</taxon>
        <taxon>Cyanobacteriota</taxon>
        <taxon>Cyanophyceae</taxon>
        <taxon>Oscillatoriophycideae</taxon>
        <taxon>Oscillatoriales</taxon>
        <taxon>Microcoleaceae</taxon>
        <taxon>Okeania</taxon>
    </lineage>
</organism>
<comment type="caution">
    <text evidence="2">The sequence shown here is derived from an EMBL/GenBank/DDBJ whole genome shotgun (WGS) entry which is preliminary data.</text>
</comment>
<reference evidence="2 3" key="1">
    <citation type="journal article" date="2018" name="ACS Chem. Biol.">
        <title>Ketoreductase domain dysfunction expands chemodiversity: malyngamide biosynthesis in the cyanobacterium Okeania hirsuta.</title>
        <authorList>
            <person name="Moss N.A."/>
            <person name="Leao T."/>
            <person name="Rankin M."/>
            <person name="McCullough T.M."/>
            <person name="Qu P."/>
            <person name="Korobeynikov A."/>
            <person name="Smith J.L."/>
            <person name="Gerwick L."/>
            <person name="Gerwick W.H."/>
        </authorList>
    </citation>
    <scope>NUCLEOTIDE SEQUENCE [LARGE SCALE GENOMIC DNA]</scope>
    <source>
        <strain evidence="2 3">PAB10Feb10-1</strain>
    </source>
</reference>
<keyword evidence="1" id="KW-1133">Transmembrane helix</keyword>
<feature type="transmembrane region" description="Helical" evidence="1">
    <location>
        <begin position="192"/>
        <end position="212"/>
    </location>
</feature>
<accession>A0A3N6P4T0</accession>
<dbReference type="Proteomes" id="UP000269154">
    <property type="component" value="Unassembled WGS sequence"/>
</dbReference>
<sequence>MSIEVWPFLVSRNRYLDYRTVVAPDFICEAKTGNLLARVTTGDLTEPGKGFIRQIFGSKVGDFTIVYRILKATQKDLNSQVGDEILKDQFGREILLIEGVVIQEIKSKEAVFISQKNIEEIHQKLIEGYTEFWEHRDPNPAIPSDKLSLSMDGSSRPLELEEIELFQVESPISNHNQEKKWITFIKSWGNNVNYVVFLTIILAVMVAFGWIYRSEIWGTKIVYDCTTIEYKNIRLESKNNIDDVLNNLQKEYPDATILLDAKLELKSNEQWQYLIKREKLNELENYTINLYGNILKLQDHPLDLAIAQLSNQEIVEYINISAKIINRKECKRNS</sequence>
<proteinExistence type="predicted"/>